<organism evidence="1 2">
    <name type="scientific">Fictibacillus barbaricus</name>
    <dbReference type="NCBI Taxonomy" id="182136"/>
    <lineage>
        <taxon>Bacteria</taxon>
        <taxon>Bacillati</taxon>
        <taxon>Bacillota</taxon>
        <taxon>Bacilli</taxon>
        <taxon>Bacillales</taxon>
        <taxon>Fictibacillaceae</taxon>
        <taxon>Fictibacillus</taxon>
    </lineage>
</organism>
<dbReference type="RefSeq" id="WP_188403999.1">
    <property type="nucleotide sequence ID" value="NZ_BMCE01000002.1"/>
</dbReference>
<proteinExistence type="predicted"/>
<dbReference type="EMBL" id="JAFHKS010000042">
    <property type="protein sequence ID" value="MBN3544957.1"/>
    <property type="molecule type" value="Genomic_DNA"/>
</dbReference>
<accession>A0ABS2Z9W8</accession>
<dbReference type="Proteomes" id="UP001319060">
    <property type="component" value="Unassembled WGS sequence"/>
</dbReference>
<reference evidence="1 2" key="1">
    <citation type="submission" date="2021-01" db="EMBL/GenBank/DDBJ databases">
        <title>Genome Sequencing of Type Strains.</title>
        <authorList>
            <person name="Lemaire J.F."/>
            <person name="Inderbitzin P."/>
            <person name="Collins S.B."/>
            <person name="Wespe N."/>
            <person name="Knight-Connoni V."/>
        </authorList>
    </citation>
    <scope>NUCLEOTIDE SEQUENCE [LARGE SCALE GENOMIC DNA]</scope>
    <source>
        <strain evidence="1 2">DSM 14730</strain>
    </source>
</reference>
<comment type="caution">
    <text evidence="1">The sequence shown here is derived from an EMBL/GenBank/DDBJ whole genome shotgun (WGS) entry which is preliminary data.</text>
</comment>
<keyword evidence="2" id="KW-1185">Reference proteome</keyword>
<evidence type="ECO:0000313" key="2">
    <source>
        <dbReference type="Proteomes" id="UP001319060"/>
    </source>
</evidence>
<protein>
    <recommendedName>
        <fullName evidence="3">DUF4021 domain-containing protein</fullName>
    </recommendedName>
</protein>
<sequence length="52" mass="5945">MENDTTKPNIKRPQNAQHIDELFGLEPMMSLQSVNYATSGNQYLTEQTESED</sequence>
<evidence type="ECO:0000313" key="1">
    <source>
        <dbReference type="EMBL" id="MBN3544957.1"/>
    </source>
</evidence>
<gene>
    <name evidence="1" type="ORF">JYA64_06610</name>
</gene>
<evidence type="ECO:0008006" key="3">
    <source>
        <dbReference type="Google" id="ProtNLM"/>
    </source>
</evidence>
<name>A0ABS2Z9W8_9BACL</name>